<dbReference type="PANTHER" id="PTHR31153">
    <property type="entry name" value="CALMODULIN CALCIUM-DEPENDENT NAD KINASE"/>
    <property type="match status" value="1"/>
</dbReference>
<dbReference type="RefSeq" id="WP_379498052.1">
    <property type="nucleotide sequence ID" value="NZ_JBHSAO010000016.1"/>
</dbReference>
<gene>
    <name evidence="8" type="ORF">ACFOUV_17420</name>
</gene>
<dbReference type="Proteomes" id="UP001595772">
    <property type="component" value="Unassembled WGS sequence"/>
</dbReference>
<evidence type="ECO:0000256" key="1">
    <source>
        <dbReference type="ARBA" id="ARBA00009104"/>
    </source>
</evidence>
<proteinExistence type="inferred from homology"/>
<accession>A0ABV8H3S1</accession>
<dbReference type="Gene3D" id="3.40.50.300">
    <property type="entry name" value="P-loop containing nucleotide triphosphate hydrolases"/>
    <property type="match status" value="1"/>
</dbReference>
<sequence>MRKIKFSFLNRILRRKHNVQRGKKKGKDTKKKYSIDYKTYTKDRHVLHQKIIRMIEKPNAYPKNGSKPIAILIDGGTASGKTTMRKTIIEKELHSKSIHVTVIDLDEIKEYIPEYTIYKKTNPQQAASFVHKESYDISVLLLNKLIREQKNFIYEGTMARRRRYQSLVHQLKKQQYEIHAYVVDVPLSVAIKRADERAQITGRKVPPSIIKNTHKLVPRTFADIKNLLDSYHVYDNQHGFKLIASNDFVDAKRYANFVLKGKTKKLRQ</sequence>
<dbReference type="InterPro" id="IPR010488">
    <property type="entry name" value="Zeta_toxin_domain"/>
</dbReference>
<evidence type="ECO:0000259" key="7">
    <source>
        <dbReference type="Pfam" id="PF06414"/>
    </source>
</evidence>
<keyword evidence="4" id="KW-0067">ATP-binding</keyword>
<evidence type="ECO:0000256" key="5">
    <source>
        <dbReference type="ARBA" id="ARBA00032897"/>
    </source>
</evidence>
<keyword evidence="9" id="KW-1185">Reference proteome</keyword>
<evidence type="ECO:0000256" key="2">
    <source>
        <dbReference type="ARBA" id="ARBA00011963"/>
    </source>
</evidence>
<dbReference type="InterPro" id="IPR044802">
    <property type="entry name" value="NADKc-like"/>
</dbReference>
<dbReference type="InterPro" id="IPR027417">
    <property type="entry name" value="P-loop_NTPase"/>
</dbReference>
<dbReference type="EMBL" id="JBHSAO010000016">
    <property type="protein sequence ID" value="MFC4025562.1"/>
    <property type="molecule type" value="Genomic_DNA"/>
</dbReference>
<feature type="domain" description="Zeta toxin" evidence="7">
    <location>
        <begin position="59"/>
        <end position="245"/>
    </location>
</feature>
<evidence type="ECO:0000256" key="3">
    <source>
        <dbReference type="ARBA" id="ARBA00022741"/>
    </source>
</evidence>
<reference evidence="9" key="1">
    <citation type="journal article" date="2019" name="Int. J. Syst. Evol. Microbiol.">
        <title>The Global Catalogue of Microorganisms (GCM) 10K type strain sequencing project: providing services to taxonomists for standard genome sequencing and annotation.</title>
        <authorList>
            <consortium name="The Broad Institute Genomics Platform"/>
            <consortium name="The Broad Institute Genome Sequencing Center for Infectious Disease"/>
            <person name="Wu L."/>
            <person name="Ma J."/>
        </authorList>
    </citation>
    <scope>NUCLEOTIDE SEQUENCE [LARGE SCALE GENOMIC DNA]</scope>
    <source>
        <strain evidence="9">IBRC-M 10703</strain>
    </source>
</reference>
<organism evidence="8 9">
    <name type="scientific">Oceanobacillus longus</name>
    <dbReference type="NCBI Taxonomy" id="930120"/>
    <lineage>
        <taxon>Bacteria</taxon>
        <taxon>Bacillati</taxon>
        <taxon>Bacillota</taxon>
        <taxon>Bacilli</taxon>
        <taxon>Bacillales</taxon>
        <taxon>Bacillaceae</taxon>
        <taxon>Oceanobacillus</taxon>
    </lineage>
</organism>
<dbReference type="PANTHER" id="PTHR31153:SF1">
    <property type="entry name" value="CALMODULIN CALCIUM-DEPENDENT NAD KINASE"/>
    <property type="match status" value="1"/>
</dbReference>
<protein>
    <recommendedName>
        <fullName evidence="5">UDP-N-acetylglucosamine kinase</fullName>
        <ecNumber evidence="2">2.7.1.176</ecNumber>
    </recommendedName>
    <alternativeName>
        <fullName evidence="5">UDP-N-acetylglucosamine kinase</fullName>
    </alternativeName>
</protein>
<dbReference type="EC" id="2.7.1.176" evidence="2"/>
<evidence type="ECO:0000313" key="8">
    <source>
        <dbReference type="EMBL" id="MFC4025562.1"/>
    </source>
</evidence>
<dbReference type="Pfam" id="PF06414">
    <property type="entry name" value="Zeta_toxin"/>
    <property type="match status" value="1"/>
</dbReference>
<keyword evidence="3" id="KW-0547">Nucleotide-binding</keyword>
<evidence type="ECO:0000256" key="6">
    <source>
        <dbReference type="ARBA" id="ARBA00048178"/>
    </source>
</evidence>
<evidence type="ECO:0000313" key="9">
    <source>
        <dbReference type="Proteomes" id="UP001595772"/>
    </source>
</evidence>
<comment type="caution">
    <text evidence="8">The sequence shown here is derived from an EMBL/GenBank/DDBJ whole genome shotgun (WGS) entry which is preliminary data.</text>
</comment>
<dbReference type="SUPFAM" id="SSF52540">
    <property type="entry name" value="P-loop containing nucleoside triphosphate hydrolases"/>
    <property type="match status" value="1"/>
</dbReference>
<comment type="catalytic activity">
    <reaction evidence="6">
        <text>UDP-N-acetyl-alpha-D-glucosamine + ATP = UDP-N-acetyl-alpha-D-glucosamine 3'-phosphate + ADP + H(+)</text>
        <dbReference type="Rhea" id="RHEA:32671"/>
        <dbReference type="ChEBI" id="CHEBI:15378"/>
        <dbReference type="ChEBI" id="CHEBI:30616"/>
        <dbReference type="ChEBI" id="CHEBI:57705"/>
        <dbReference type="ChEBI" id="CHEBI:64353"/>
        <dbReference type="ChEBI" id="CHEBI:456216"/>
        <dbReference type="EC" id="2.7.1.176"/>
    </reaction>
</comment>
<name>A0ABV8H3S1_9BACI</name>
<evidence type="ECO:0000256" key="4">
    <source>
        <dbReference type="ARBA" id="ARBA00022840"/>
    </source>
</evidence>
<comment type="similarity">
    <text evidence="1">Belongs to the zeta toxin family.</text>
</comment>